<sequence length="100" mass="10803">MAHIHKVAQQQNVCVQVLPLSEWQAAHLSSHFVMFSLGPELQAVVYDTTASSVVLEDLDASAGPTNDCVEVAHRDSGTQFYTSAEWAAFLDGLKSGDLGR</sequence>
<accession>A0A345HND5</accession>
<dbReference type="Pfam" id="PF19054">
    <property type="entry name" value="DUF5753"/>
    <property type="match status" value="1"/>
</dbReference>
<proteinExistence type="predicted"/>
<evidence type="ECO:0000259" key="2">
    <source>
        <dbReference type="Pfam" id="PF19054"/>
    </source>
</evidence>
<keyword evidence="4" id="KW-1185">Reference proteome</keyword>
<dbReference type="AlphaFoldDB" id="A0A345HND5"/>
<organism evidence="3 4">
    <name type="scientific">Streptomyces paludis</name>
    <dbReference type="NCBI Taxonomy" id="2282738"/>
    <lineage>
        <taxon>Bacteria</taxon>
        <taxon>Bacillati</taxon>
        <taxon>Actinomycetota</taxon>
        <taxon>Actinomycetes</taxon>
        <taxon>Kitasatosporales</taxon>
        <taxon>Streptomycetaceae</taxon>
        <taxon>Streptomyces</taxon>
    </lineage>
</organism>
<name>A0A345HND5_9ACTN</name>
<gene>
    <name evidence="3" type="ORF">DVK44_11365</name>
</gene>
<protein>
    <submittedName>
        <fullName evidence="3">DUF397 domain-containing protein</fullName>
    </submittedName>
</protein>
<evidence type="ECO:0000259" key="1">
    <source>
        <dbReference type="Pfam" id="PF04149"/>
    </source>
</evidence>
<dbReference type="KEGG" id="spad:DVK44_11365"/>
<evidence type="ECO:0000313" key="3">
    <source>
        <dbReference type="EMBL" id="AXG78209.1"/>
    </source>
</evidence>
<feature type="domain" description="DUF397" evidence="1">
    <location>
        <begin position="61"/>
        <end position="94"/>
    </location>
</feature>
<dbReference type="EMBL" id="CP031194">
    <property type="protein sequence ID" value="AXG78209.1"/>
    <property type="molecule type" value="Genomic_DNA"/>
</dbReference>
<feature type="domain" description="DUF5753" evidence="2">
    <location>
        <begin position="2"/>
        <end position="60"/>
    </location>
</feature>
<dbReference type="InterPro" id="IPR007278">
    <property type="entry name" value="DUF397"/>
</dbReference>
<dbReference type="Proteomes" id="UP000253868">
    <property type="component" value="Chromosome"/>
</dbReference>
<dbReference type="OrthoDB" id="4327125at2"/>
<reference evidence="4" key="1">
    <citation type="submission" date="2018-07" db="EMBL/GenBank/DDBJ databases">
        <authorList>
            <person name="Zhao J."/>
        </authorList>
    </citation>
    <scope>NUCLEOTIDE SEQUENCE [LARGE SCALE GENOMIC DNA]</scope>
    <source>
        <strain evidence="4">GSSD-12</strain>
    </source>
</reference>
<dbReference type="Pfam" id="PF04149">
    <property type="entry name" value="DUF397"/>
    <property type="match status" value="1"/>
</dbReference>
<evidence type="ECO:0000313" key="4">
    <source>
        <dbReference type="Proteomes" id="UP000253868"/>
    </source>
</evidence>
<dbReference type="InterPro" id="IPR043917">
    <property type="entry name" value="DUF5753"/>
</dbReference>